<feature type="transmembrane region" description="Helical" evidence="2">
    <location>
        <begin position="169"/>
        <end position="192"/>
    </location>
</feature>
<accession>A0ABP0WZU0</accession>
<evidence type="ECO:0000256" key="1">
    <source>
        <dbReference type="SAM" id="MobiDB-lite"/>
    </source>
</evidence>
<evidence type="ECO:0000313" key="3">
    <source>
        <dbReference type="EMBL" id="CAK9272379.1"/>
    </source>
</evidence>
<keyword evidence="2" id="KW-1133">Transmembrane helix</keyword>
<name>A0ABP0WZU0_9BRYO</name>
<feature type="compositionally biased region" description="Low complexity" evidence="1">
    <location>
        <begin position="120"/>
        <end position="146"/>
    </location>
</feature>
<gene>
    <name evidence="3" type="ORF">CSSPJE1EN1_LOCUS17857</name>
</gene>
<feature type="compositionally biased region" description="Acidic residues" evidence="1">
    <location>
        <begin position="86"/>
        <end position="96"/>
    </location>
</feature>
<evidence type="ECO:0000313" key="4">
    <source>
        <dbReference type="Proteomes" id="UP001497444"/>
    </source>
</evidence>
<reference evidence="3" key="1">
    <citation type="submission" date="2024-02" db="EMBL/GenBank/DDBJ databases">
        <authorList>
            <consortium name="ELIXIR-Norway"/>
            <consortium name="Elixir Norway"/>
        </authorList>
    </citation>
    <scope>NUCLEOTIDE SEQUENCE</scope>
</reference>
<dbReference type="PANTHER" id="PTHR37716">
    <property type="entry name" value="OS07G0568900 PROTEIN"/>
    <property type="match status" value="1"/>
</dbReference>
<evidence type="ECO:0000256" key="2">
    <source>
        <dbReference type="SAM" id="Phobius"/>
    </source>
</evidence>
<dbReference type="EMBL" id="OZ020099">
    <property type="protein sequence ID" value="CAK9272379.1"/>
    <property type="molecule type" value="Genomic_DNA"/>
</dbReference>
<protein>
    <submittedName>
        <fullName evidence="3">Uncharacterized protein</fullName>
    </submittedName>
</protein>
<feature type="region of interest" description="Disordered" evidence="1">
    <location>
        <begin position="86"/>
        <end position="107"/>
    </location>
</feature>
<dbReference type="Proteomes" id="UP001497444">
    <property type="component" value="Chromosome 4"/>
</dbReference>
<keyword evidence="2" id="KW-0472">Membrane</keyword>
<proteinExistence type="predicted"/>
<keyword evidence="2" id="KW-0812">Transmembrane</keyword>
<organism evidence="3 4">
    <name type="scientific">Sphagnum jensenii</name>
    <dbReference type="NCBI Taxonomy" id="128206"/>
    <lineage>
        <taxon>Eukaryota</taxon>
        <taxon>Viridiplantae</taxon>
        <taxon>Streptophyta</taxon>
        <taxon>Embryophyta</taxon>
        <taxon>Bryophyta</taxon>
        <taxon>Sphagnophytina</taxon>
        <taxon>Sphagnopsida</taxon>
        <taxon>Sphagnales</taxon>
        <taxon>Sphagnaceae</taxon>
        <taxon>Sphagnum</taxon>
    </lineage>
</organism>
<sequence length="230" mass="25525">MGVFCYVQLLCTSSSLLQQQQSALVNTSSPLLTSFGCTHSLVASRLHLHNKQQLLRRRSRSSRSSSSRMMRVCHSRELGLGLVAMAEEEEEEEHEEQAEHKKNVNGRVALDRLDEQIRSLSTSDYNPSSSSSSSSSAPTRSISSISKLPPPGSHEEDEKVTWPEFSDGFFVYVGIGLLLLTVINNIAFRVIFGPIDKPVQKVSSAPRVRYRLRSRNEITSLDAPPLVNAP</sequence>
<keyword evidence="4" id="KW-1185">Reference proteome</keyword>
<feature type="region of interest" description="Disordered" evidence="1">
    <location>
        <begin position="120"/>
        <end position="159"/>
    </location>
</feature>
<dbReference type="PANTHER" id="PTHR37716:SF1">
    <property type="entry name" value="OS07G0568900 PROTEIN"/>
    <property type="match status" value="1"/>
</dbReference>